<comment type="caution">
    <text evidence="3">The sequence shown here is derived from an EMBL/GenBank/DDBJ whole genome shotgun (WGS) entry which is preliminary data.</text>
</comment>
<dbReference type="InterPro" id="IPR010982">
    <property type="entry name" value="Lambda_DNA-bd_dom_sf"/>
</dbReference>
<dbReference type="PANTHER" id="PTHR46797">
    <property type="entry name" value="HTH-TYPE TRANSCRIPTIONAL REGULATOR"/>
    <property type="match status" value="1"/>
</dbReference>
<reference evidence="3" key="1">
    <citation type="submission" date="2023-07" db="EMBL/GenBank/DDBJ databases">
        <authorList>
            <person name="Kim M.K."/>
        </authorList>
    </citation>
    <scope>NUCLEOTIDE SEQUENCE</scope>
    <source>
        <strain evidence="3">M29</strain>
    </source>
</reference>
<gene>
    <name evidence="3" type="ORF">Q5H92_24625</name>
</gene>
<protein>
    <submittedName>
        <fullName evidence="3">Helix-turn-helix transcriptional regulator</fullName>
    </submittedName>
</protein>
<dbReference type="InterPro" id="IPR050807">
    <property type="entry name" value="TransReg_Diox_bact_type"/>
</dbReference>
<proteinExistence type="predicted"/>
<accession>A0ABT9AI71</accession>
<dbReference type="SMART" id="SM00530">
    <property type="entry name" value="HTH_XRE"/>
    <property type="match status" value="1"/>
</dbReference>
<evidence type="ECO:0000259" key="2">
    <source>
        <dbReference type="PROSITE" id="PS50943"/>
    </source>
</evidence>
<organism evidence="3 4">
    <name type="scientific">Hymenobacter mellowenesis</name>
    <dbReference type="NCBI Taxonomy" id="3063995"/>
    <lineage>
        <taxon>Bacteria</taxon>
        <taxon>Pseudomonadati</taxon>
        <taxon>Bacteroidota</taxon>
        <taxon>Cytophagia</taxon>
        <taxon>Cytophagales</taxon>
        <taxon>Hymenobacteraceae</taxon>
        <taxon>Hymenobacter</taxon>
    </lineage>
</organism>
<dbReference type="PANTHER" id="PTHR46797:SF1">
    <property type="entry name" value="METHYLPHOSPHONATE SYNTHASE"/>
    <property type="match status" value="1"/>
</dbReference>
<evidence type="ECO:0000313" key="4">
    <source>
        <dbReference type="Proteomes" id="UP001167796"/>
    </source>
</evidence>
<dbReference type="RefSeq" id="WP_305014236.1">
    <property type="nucleotide sequence ID" value="NZ_JAUQSX010000018.1"/>
</dbReference>
<dbReference type="CDD" id="cd00093">
    <property type="entry name" value="HTH_XRE"/>
    <property type="match status" value="1"/>
</dbReference>
<evidence type="ECO:0000256" key="1">
    <source>
        <dbReference type="ARBA" id="ARBA00023125"/>
    </source>
</evidence>
<dbReference type="EMBL" id="JAUQSX010000018">
    <property type="protein sequence ID" value="MDO7849570.1"/>
    <property type="molecule type" value="Genomic_DNA"/>
</dbReference>
<keyword evidence="4" id="KW-1185">Reference proteome</keyword>
<sequence>MQSLREAKGYSQQALADIANVEKSTIKRIEQAHYSPTLDVLISLARALDIELSVLMDVPNISRVDSDLR</sequence>
<dbReference type="Pfam" id="PF01381">
    <property type="entry name" value="HTH_3"/>
    <property type="match status" value="1"/>
</dbReference>
<dbReference type="InterPro" id="IPR001387">
    <property type="entry name" value="Cro/C1-type_HTH"/>
</dbReference>
<name>A0ABT9AI71_9BACT</name>
<dbReference type="SUPFAM" id="SSF47413">
    <property type="entry name" value="lambda repressor-like DNA-binding domains"/>
    <property type="match status" value="1"/>
</dbReference>
<keyword evidence="1" id="KW-0238">DNA-binding</keyword>
<evidence type="ECO:0000313" key="3">
    <source>
        <dbReference type="EMBL" id="MDO7849570.1"/>
    </source>
</evidence>
<dbReference type="Proteomes" id="UP001167796">
    <property type="component" value="Unassembled WGS sequence"/>
</dbReference>
<dbReference type="Gene3D" id="1.10.260.40">
    <property type="entry name" value="lambda repressor-like DNA-binding domains"/>
    <property type="match status" value="1"/>
</dbReference>
<dbReference type="PROSITE" id="PS50943">
    <property type="entry name" value="HTH_CROC1"/>
    <property type="match status" value="1"/>
</dbReference>
<feature type="domain" description="HTH cro/C1-type" evidence="2">
    <location>
        <begin position="1"/>
        <end position="55"/>
    </location>
</feature>